<dbReference type="InterPro" id="IPR050307">
    <property type="entry name" value="Sterol_Desaturase_Related"/>
</dbReference>
<gene>
    <name evidence="8" type="ORF">Cboi02_000110500</name>
</gene>
<dbReference type="GO" id="GO:0008610">
    <property type="term" value="P:lipid biosynthetic process"/>
    <property type="evidence" value="ECO:0007669"/>
    <property type="project" value="InterPro"/>
</dbReference>
<feature type="transmembrane region" description="Helical" evidence="6">
    <location>
        <begin position="45"/>
        <end position="71"/>
    </location>
</feature>
<feature type="transmembrane region" description="Helical" evidence="6">
    <location>
        <begin position="146"/>
        <end position="168"/>
    </location>
</feature>
<keyword evidence="9" id="KW-1185">Reference proteome</keyword>
<dbReference type="GO" id="GO:0016020">
    <property type="term" value="C:membrane"/>
    <property type="evidence" value="ECO:0007669"/>
    <property type="project" value="UniProtKB-SubCell"/>
</dbReference>
<feature type="domain" description="Fatty acid hydroxylase" evidence="7">
    <location>
        <begin position="162"/>
        <end position="297"/>
    </location>
</feature>
<evidence type="ECO:0000256" key="4">
    <source>
        <dbReference type="ARBA" id="ARBA00023136"/>
    </source>
</evidence>
<evidence type="ECO:0000256" key="3">
    <source>
        <dbReference type="ARBA" id="ARBA00022989"/>
    </source>
</evidence>
<feature type="region of interest" description="Disordered" evidence="5">
    <location>
        <begin position="336"/>
        <end position="355"/>
    </location>
</feature>
<evidence type="ECO:0000256" key="6">
    <source>
        <dbReference type="SAM" id="Phobius"/>
    </source>
</evidence>
<evidence type="ECO:0000313" key="8">
    <source>
        <dbReference type="EMBL" id="GME67730.1"/>
    </source>
</evidence>
<sequence length="355" mass="41755">MTSISSIFSYFIPSPSDLSFLNSKIEPAVNIHKQHDLIEGIPDGILALILPVLVYWTYSTFFHIVDIYHLAEKYRIHPSEEVLSRNKVSLSIVIRDVISQHIIQSIAGFVFYKLEPTPMTGFEKNDMWNLKNSNSILNLILLNNNYLIYFYYNFATSFFKILIGFLIIDTWQFNLHRLMHINKYLYKRFHSRHHRLYVPYAFGALFNDPVEGFLLDTVGAGLASLIGNLTPRENIILYCFSTMKTVDDHCGYSLPFDLFQIFFPNNSLYHDIHHQHFGIKSNFSQPFFTFWDNLFGTTYHGFDSYKEEQKQITLDKYKQFLKERKQIRVKSEISNHQDIKEYSDSDDEPDSKKKN</sequence>
<dbReference type="EMBL" id="BSXN01000239">
    <property type="protein sequence ID" value="GME67730.1"/>
    <property type="molecule type" value="Genomic_DNA"/>
</dbReference>
<evidence type="ECO:0000256" key="1">
    <source>
        <dbReference type="ARBA" id="ARBA00004370"/>
    </source>
</evidence>
<keyword evidence="2 6" id="KW-0812">Transmembrane</keyword>
<organism evidence="8 9">
    <name type="scientific">Candida boidinii</name>
    <name type="common">Yeast</name>
    <dbReference type="NCBI Taxonomy" id="5477"/>
    <lineage>
        <taxon>Eukaryota</taxon>
        <taxon>Fungi</taxon>
        <taxon>Dikarya</taxon>
        <taxon>Ascomycota</taxon>
        <taxon>Saccharomycotina</taxon>
        <taxon>Pichiomycetes</taxon>
        <taxon>Pichiales</taxon>
        <taxon>Pichiaceae</taxon>
        <taxon>Ogataea</taxon>
        <taxon>Ogataea/Candida clade</taxon>
    </lineage>
</organism>
<evidence type="ECO:0000256" key="5">
    <source>
        <dbReference type="SAM" id="MobiDB-lite"/>
    </source>
</evidence>
<dbReference type="AlphaFoldDB" id="A0A9W6SV21"/>
<keyword evidence="4 6" id="KW-0472">Membrane</keyword>
<proteinExistence type="predicted"/>
<name>A0A9W6SV21_CANBO</name>
<reference evidence="8" key="1">
    <citation type="submission" date="2023-04" db="EMBL/GenBank/DDBJ databases">
        <title>Candida boidinii NBRC 10035.</title>
        <authorList>
            <person name="Ichikawa N."/>
            <person name="Sato H."/>
            <person name="Tonouchi N."/>
        </authorList>
    </citation>
    <scope>NUCLEOTIDE SEQUENCE</scope>
    <source>
        <strain evidence="8">NBRC 10035</strain>
    </source>
</reference>
<dbReference type="GO" id="GO:0016491">
    <property type="term" value="F:oxidoreductase activity"/>
    <property type="evidence" value="ECO:0007669"/>
    <property type="project" value="InterPro"/>
</dbReference>
<accession>A0A9W6SV21</accession>
<evidence type="ECO:0000259" key="7">
    <source>
        <dbReference type="Pfam" id="PF04116"/>
    </source>
</evidence>
<dbReference type="PANTHER" id="PTHR11863">
    <property type="entry name" value="STEROL DESATURASE"/>
    <property type="match status" value="1"/>
</dbReference>
<dbReference type="GO" id="GO:0005506">
    <property type="term" value="F:iron ion binding"/>
    <property type="evidence" value="ECO:0007669"/>
    <property type="project" value="InterPro"/>
</dbReference>
<comment type="subcellular location">
    <subcellularLocation>
        <location evidence="1">Membrane</location>
    </subcellularLocation>
</comment>
<protein>
    <submittedName>
        <fullName evidence="8">Unnamed protein product</fullName>
    </submittedName>
</protein>
<evidence type="ECO:0000256" key="2">
    <source>
        <dbReference type="ARBA" id="ARBA00022692"/>
    </source>
</evidence>
<dbReference type="InterPro" id="IPR006694">
    <property type="entry name" value="Fatty_acid_hydroxylase"/>
</dbReference>
<dbReference type="Proteomes" id="UP001165120">
    <property type="component" value="Unassembled WGS sequence"/>
</dbReference>
<keyword evidence="3 6" id="KW-1133">Transmembrane helix</keyword>
<dbReference type="Pfam" id="PF04116">
    <property type="entry name" value="FA_hydroxylase"/>
    <property type="match status" value="1"/>
</dbReference>
<comment type="caution">
    <text evidence="8">The sequence shown here is derived from an EMBL/GenBank/DDBJ whole genome shotgun (WGS) entry which is preliminary data.</text>
</comment>
<evidence type="ECO:0000313" key="9">
    <source>
        <dbReference type="Proteomes" id="UP001165120"/>
    </source>
</evidence>